<dbReference type="PROSITE" id="PS51168">
    <property type="entry name" value="CHORISMATE_MUT_2"/>
    <property type="match status" value="1"/>
</dbReference>
<accession>A0AAU9EPK2</accession>
<dbReference type="Gene3D" id="1.20.59.10">
    <property type="entry name" value="Chorismate mutase"/>
    <property type="match status" value="1"/>
</dbReference>
<dbReference type="InterPro" id="IPR036979">
    <property type="entry name" value="CM_dom_sf"/>
</dbReference>
<dbReference type="Pfam" id="PF01817">
    <property type="entry name" value="CM_2"/>
    <property type="match status" value="1"/>
</dbReference>
<name>A0AAU9EPK2_9FIRM</name>
<dbReference type="RefSeq" id="WP_338535675.1">
    <property type="nucleotide sequence ID" value="NZ_AP028654.1"/>
</dbReference>
<dbReference type="GO" id="GO:0009697">
    <property type="term" value="P:salicylic acid biosynthetic process"/>
    <property type="evidence" value="ECO:0007669"/>
    <property type="project" value="TreeGrafter"/>
</dbReference>
<evidence type="ECO:0000256" key="1">
    <source>
        <dbReference type="ARBA" id="ARBA00023235"/>
    </source>
</evidence>
<dbReference type="InterPro" id="IPR036263">
    <property type="entry name" value="Chorismate_II_sf"/>
</dbReference>
<organism evidence="3 4">
    <name type="scientific">Helicovermis profundi</name>
    <dbReference type="NCBI Taxonomy" id="3065157"/>
    <lineage>
        <taxon>Bacteria</taxon>
        <taxon>Bacillati</taxon>
        <taxon>Bacillota</taxon>
        <taxon>Clostridia</taxon>
        <taxon>Helicovermis</taxon>
    </lineage>
</organism>
<dbReference type="GO" id="GO:0046417">
    <property type="term" value="P:chorismate metabolic process"/>
    <property type="evidence" value="ECO:0007669"/>
    <property type="project" value="InterPro"/>
</dbReference>
<dbReference type="SUPFAM" id="SSF48600">
    <property type="entry name" value="Chorismate mutase II"/>
    <property type="match status" value="1"/>
</dbReference>
<keyword evidence="4" id="KW-1185">Reference proteome</keyword>
<sequence length="87" mass="10475">MEKIDILREEIDKCDKQIVELIEKRLDLALEIAHSKKDNEISLYDEKREKEIINNTCIFLKDLNKKNYIKELFKSILSISKEYQKNM</sequence>
<evidence type="ECO:0000259" key="2">
    <source>
        <dbReference type="PROSITE" id="PS51168"/>
    </source>
</evidence>
<evidence type="ECO:0000313" key="4">
    <source>
        <dbReference type="Proteomes" id="UP001321786"/>
    </source>
</evidence>
<dbReference type="InterPro" id="IPR051331">
    <property type="entry name" value="Chorismate_mutase-related"/>
</dbReference>
<protein>
    <recommendedName>
        <fullName evidence="2">Chorismate mutase domain-containing protein</fullName>
    </recommendedName>
</protein>
<dbReference type="PANTHER" id="PTHR38041:SF1">
    <property type="entry name" value="CHORISMATE MUTASE"/>
    <property type="match status" value="1"/>
</dbReference>
<dbReference type="Proteomes" id="UP001321786">
    <property type="component" value="Chromosome"/>
</dbReference>
<proteinExistence type="predicted"/>
<dbReference type="InterPro" id="IPR002701">
    <property type="entry name" value="CM_II_prokaryot"/>
</dbReference>
<feature type="domain" description="Chorismate mutase" evidence="2">
    <location>
        <begin position="1"/>
        <end position="87"/>
    </location>
</feature>
<dbReference type="EMBL" id="AP028654">
    <property type="protein sequence ID" value="BEP30074.1"/>
    <property type="molecule type" value="Genomic_DNA"/>
</dbReference>
<reference evidence="3 4" key="1">
    <citation type="submission" date="2023-08" db="EMBL/GenBank/DDBJ databases">
        <title>Helicovermis profunda gen. nov., sp. nov., a novel mesophilic, fermentative bacterium within the Bacillota from a deep-sea hydrothermal vent chimney.</title>
        <authorList>
            <person name="Miyazaki U."/>
            <person name="Mizutani D."/>
            <person name="Hashimoto Y."/>
            <person name="Tame A."/>
            <person name="Sawayama S."/>
            <person name="Miyazaki J."/>
            <person name="Takai K."/>
            <person name="Nakagawa S."/>
        </authorList>
    </citation>
    <scope>NUCLEOTIDE SEQUENCE [LARGE SCALE GENOMIC DNA]</scope>
    <source>
        <strain evidence="3 4">S502</strain>
    </source>
</reference>
<keyword evidence="1" id="KW-0413">Isomerase</keyword>
<evidence type="ECO:0000313" key="3">
    <source>
        <dbReference type="EMBL" id="BEP30074.1"/>
    </source>
</evidence>
<dbReference type="GO" id="GO:0004106">
    <property type="term" value="F:chorismate mutase activity"/>
    <property type="evidence" value="ECO:0007669"/>
    <property type="project" value="InterPro"/>
</dbReference>
<dbReference type="KEGG" id="hprf:HLPR_24050"/>
<dbReference type="PANTHER" id="PTHR38041">
    <property type="entry name" value="CHORISMATE MUTASE"/>
    <property type="match status" value="1"/>
</dbReference>
<dbReference type="SMART" id="SM00830">
    <property type="entry name" value="CM_2"/>
    <property type="match status" value="1"/>
</dbReference>
<dbReference type="AlphaFoldDB" id="A0AAU9EPK2"/>
<gene>
    <name evidence="3" type="ORF">HLPR_24050</name>
</gene>